<dbReference type="CDD" id="cd00882">
    <property type="entry name" value="Ras_like_GTPase"/>
    <property type="match status" value="1"/>
</dbReference>
<accession>A0A135V6L8</accession>
<name>A0A135V6L8_9PEZI</name>
<dbReference type="SUPFAM" id="SSF49265">
    <property type="entry name" value="Fibronectin type III"/>
    <property type="match status" value="1"/>
</dbReference>
<dbReference type="STRING" id="1209931.A0A135V6L8"/>
<reference evidence="1 2" key="1">
    <citation type="submission" date="2014-02" db="EMBL/GenBank/DDBJ databases">
        <title>The genome sequence of Colletotrichum salicis CBS 607.94.</title>
        <authorList>
            <person name="Baroncelli R."/>
            <person name="Thon M.R."/>
        </authorList>
    </citation>
    <scope>NUCLEOTIDE SEQUENCE [LARGE SCALE GENOMIC DNA]</scope>
    <source>
        <strain evidence="1 2">CBS 607.94</strain>
    </source>
</reference>
<dbReference type="InterPro" id="IPR013783">
    <property type="entry name" value="Ig-like_fold"/>
</dbReference>
<organism evidence="1 2">
    <name type="scientific">Colletotrichum salicis</name>
    <dbReference type="NCBI Taxonomy" id="1209931"/>
    <lineage>
        <taxon>Eukaryota</taxon>
        <taxon>Fungi</taxon>
        <taxon>Dikarya</taxon>
        <taxon>Ascomycota</taxon>
        <taxon>Pezizomycotina</taxon>
        <taxon>Sordariomycetes</taxon>
        <taxon>Hypocreomycetidae</taxon>
        <taxon>Glomerellales</taxon>
        <taxon>Glomerellaceae</taxon>
        <taxon>Colletotrichum</taxon>
        <taxon>Colletotrichum acutatum species complex</taxon>
    </lineage>
</organism>
<dbReference type="SUPFAM" id="SSF52540">
    <property type="entry name" value="P-loop containing nucleoside triphosphate hydrolases"/>
    <property type="match status" value="1"/>
</dbReference>
<evidence type="ECO:0000313" key="1">
    <source>
        <dbReference type="EMBL" id="KXH68320.1"/>
    </source>
</evidence>
<dbReference type="InterPro" id="IPR027417">
    <property type="entry name" value="P-loop_NTPase"/>
</dbReference>
<dbReference type="Gene3D" id="3.40.50.300">
    <property type="entry name" value="P-loop containing nucleotide triphosphate hydrolases"/>
    <property type="match status" value="1"/>
</dbReference>
<dbReference type="AlphaFoldDB" id="A0A135V6L8"/>
<dbReference type="InterPro" id="IPR003961">
    <property type="entry name" value="FN3_dom"/>
</dbReference>
<dbReference type="CDD" id="cd00063">
    <property type="entry name" value="FN3"/>
    <property type="match status" value="1"/>
</dbReference>
<sequence length="766" mass="84089">MGDTIWDSPTKLFIVTGLLPKAPVSPQLTMSGQTITVTWDREGQEREEKERLAFPTTGFILRYCRQKSSRKDGTFPRAGENEQVTEVKFSASQSTAVLKALSDDCDYSIAISIQTSIGPSEWSTPAIDRTEKLPSVASAMITFFSENQTSLSKKTSSSLWTPWGLDKSGRKTTLFLGLKEVGLRRTSDSRFPGEAVVRIVDVAPQFKPEIQASDITDIDGTLVVVFAGTSGHGKSTQINAFISYLFGGETEDEARLMVVDDRGANQADSVTQIVNCYRIRPLNPLFNGKTILVVDTPGYGDTRGVARDAFVTAAMSEFFKTVKHVNAIIFTCRASETRTTILEPVATDAGEHLAHATLRKLEWPIENGEISVNNSAFSINPAGVQSGAFRDGWIQCVRGQFQVLQMILSMTPIPTVNSATVTKSRILLEEKCQLAEKKVLLTVTKAQNLIANLRALANAVGAAPGDKVEFTQDVAVQKDIAEGRATTLCLDCNFTCHEVCRLGDGLTKYFCAAMTSGQCTMCRQHCSWKRHTNSRFLIVIEERSSWVVPEELIKRWNANNNSLDGALLAAIDTYLELQEGLRNDIIELAKLSQELAKRALFKKGPGLIKYLAQLATAKNTLILEAEIQGKGEGATRDSSILLDVMGAVRKEMTRRMELSANDRVAEEEMPCNLYNNLHEQLPAEIKSKAPPPLRTQEVQLVLKDGGVVSALAGTAFHTTEHERVNSMVGIGGGRNEVGQRIDENSFSLRFLLKQRAATIGNLFGHN</sequence>
<gene>
    <name evidence="1" type="ORF">CSAL01_01784</name>
</gene>
<dbReference type="Gene3D" id="2.60.40.10">
    <property type="entry name" value="Immunoglobulins"/>
    <property type="match status" value="1"/>
</dbReference>
<proteinExistence type="predicted"/>
<comment type="caution">
    <text evidence="1">The sequence shown here is derived from an EMBL/GenBank/DDBJ whole genome shotgun (WGS) entry which is preliminary data.</text>
</comment>
<dbReference type="Proteomes" id="UP000070121">
    <property type="component" value="Unassembled WGS sequence"/>
</dbReference>
<dbReference type="OrthoDB" id="8954335at2759"/>
<dbReference type="PANTHER" id="PTHR32046:SF11">
    <property type="entry name" value="IMMUNE-ASSOCIATED NUCLEOTIDE-BINDING PROTEIN 10-LIKE"/>
    <property type="match status" value="1"/>
</dbReference>
<protein>
    <submittedName>
        <fullName evidence="1">Uncharacterized protein</fullName>
    </submittedName>
</protein>
<dbReference type="EMBL" id="JFFI01000329">
    <property type="protein sequence ID" value="KXH68320.1"/>
    <property type="molecule type" value="Genomic_DNA"/>
</dbReference>
<evidence type="ECO:0000313" key="2">
    <source>
        <dbReference type="Proteomes" id="UP000070121"/>
    </source>
</evidence>
<dbReference type="PANTHER" id="PTHR32046">
    <property type="entry name" value="G DOMAIN-CONTAINING PROTEIN"/>
    <property type="match status" value="1"/>
</dbReference>
<keyword evidence="2" id="KW-1185">Reference proteome</keyword>
<dbReference type="InterPro" id="IPR036116">
    <property type="entry name" value="FN3_sf"/>
</dbReference>